<dbReference type="OrthoDB" id="259356at2"/>
<evidence type="ECO:0000259" key="1">
    <source>
        <dbReference type="Pfam" id="PF06439"/>
    </source>
</evidence>
<dbReference type="GO" id="GO:0016787">
    <property type="term" value="F:hydrolase activity"/>
    <property type="evidence" value="ECO:0007669"/>
    <property type="project" value="InterPro"/>
</dbReference>
<proteinExistence type="predicted"/>
<dbReference type="Pfam" id="PF06439">
    <property type="entry name" value="3keto-disac_hyd"/>
    <property type="match status" value="1"/>
</dbReference>
<evidence type="ECO:0000313" key="3">
    <source>
        <dbReference type="Proteomes" id="UP000190339"/>
    </source>
</evidence>
<accession>A0A1T4ZQX3</accession>
<sequence length="197" mass="22832">MKNINYLKKIRFHLLVILVLLLNISCLNSQALFQENIKDWFIKGDANWNFSNNELIGKIKNGAGFVMTQQKYKDFILELEFKPDSTINSGIFIRCKNNDISPTDCYEVNIWDLHPNQDYRTGAIVMKSIPLAMVQTIDKWNTYKIKNEKDHIQVWVNGILTADIRDKVLTEGYIGLQATGTGEIRFRNVKIKTLKMD</sequence>
<dbReference type="Gene3D" id="2.60.120.560">
    <property type="entry name" value="Exo-inulinase, domain 1"/>
    <property type="match status" value="1"/>
</dbReference>
<feature type="domain" description="3-keto-alpha-glucoside-1,2-lyase/3-keto-2-hydroxy-glucal hydratase" evidence="1">
    <location>
        <begin position="31"/>
        <end position="192"/>
    </location>
</feature>
<reference evidence="3" key="1">
    <citation type="submission" date="2017-02" db="EMBL/GenBank/DDBJ databases">
        <authorList>
            <person name="Varghese N."/>
            <person name="Submissions S."/>
        </authorList>
    </citation>
    <scope>NUCLEOTIDE SEQUENCE [LARGE SCALE GENOMIC DNA]</scope>
    <source>
        <strain evidence="3">DSM 23546</strain>
    </source>
</reference>
<evidence type="ECO:0000313" key="2">
    <source>
        <dbReference type="EMBL" id="SKB24957.1"/>
    </source>
</evidence>
<dbReference type="AlphaFoldDB" id="A0A1T4ZQX3"/>
<keyword evidence="3" id="KW-1185">Reference proteome</keyword>
<dbReference type="EMBL" id="FUYL01000001">
    <property type="protein sequence ID" value="SKB24957.1"/>
    <property type="molecule type" value="Genomic_DNA"/>
</dbReference>
<dbReference type="STRING" id="561365.SAMN05660866_00118"/>
<protein>
    <recommendedName>
        <fullName evidence="1">3-keto-alpha-glucoside-1,2-lyase/3-keto-2-hydroxy-glucal hydratase domain-containing protein</fullName>
    </recommendedName>
</protein>
<dbReference type="Proteomes" id="UP000190339">
    <property type="component" value="Unassembled WGS sequence"/>
</dbReference>
<name>A0A1T4ZQX3_9FLAO</name>
<organism evidence="2 3">
    <name type="scientific">Maribacter arcticus</name>
    <dbReference type="NCBI Taxonomy" id="561365"/>
    <lineage>
        <taxon>Bacteria</taxon>
        <taxon>Pseudomonadati</taxon>
        <taxon>Bacteroidota</taxon>
        <taxon>Flavobacteriia</taxon>
        <taxon>Flavobacteriales</taxon>
        <taxon>Flavobacteriaceae</taxon>
        <taxon>Maribacter</taxon>
    </lineage>
</organism>
<dbReference type="InterPro" id="IPR010496">
    <property type="entry name" value="AL/BT2_dom"/>
</dbReference>
<gene>
    <name evidence="2" type="ORF">SAMN05660866_00118</name>
</gene>
<dbReference type="RefSeq" id="WP_079510460.1">
    <property type="nucleotide sequence ID" value="NZ_FUYL01000001.1"/>
</dbReference>